<dbReference type="SUPFAM" id="SSF52540">
    <property type="entry name" value="P-loop containing nucleoside triphosphate hydrolases"/>
    <property type="match status" value="1"/>
</dbReference>
<dbReference type="Proteomes" id="UP000261166">
    <property type="component" value="Unassembled WGS sequence"/>
</dbReference>
<organism evidence="11 13">
    <name type="scientific">Eisenbergiella massiliensis</name>
    <dbReference type="NCBI Taxonomy" id="1720294"/>
    <lineage>
        <taxon>Bacteria</taxon>
        <taxon>Bacillati</taxon>
        <taxon>Bacillota</taxon>
        <taxon>Clostridia</taxon>
        <taxon>Lachnospirales</taxon>
        <taxon>Lachnospiraceae</taxon>
        <taxon>Eisenbergiella</taxon>
    </lineage>
</organism>
<dbReference type="GO" id="GO:0016887">
    <property type="term" value="F:ATP hydrolysis activity"/>
    <property type="evidence" value="ECO:0007669"/>
    <property type="project" value="InterPro"/>
</dbReference>
<comment type="subcellular location">
    <subcellularLocation>
        <location evidence="1">Cell membrane</location>
        <topology evidence="1">Multi-pass membrane protein</topology>
    </subcellularLocation>
</comment>
<keyword evidence="2 7" id="KW-0812">Transmembrane</keyword>
<keyword evidence="5 7" id="KW-1133">Transmembrane helix</keyword>
<dbReference type="InterPro" id="IPR039421">
    <property type="entry name" value="Type_1_exporter"/>
</dbReference>
<dbReference type="PANTHER" id="PTHR43394">
    <property type="entry name" value="ATP-DEPENDENT PERMEASE MDL1, MITOCHONDRIAL"/>
    <property type="match status" value="1"/>
</dbReference>
<protein>
    <submittedName>
        <fullName evidence="11">ABC transporter ATP-binding protein</fullName>
    </submittedName>
</protein>
<dbReference type="Gene3D" id="1.20.1560.10">
    <property type="entry name" value="ABC transporter type 1, transmembrane domain"/>
    <property type="match status" value="1"/>
</dbReference>
<dbReference type="SMART" id="SM00382">
    <property type="entry name" value="AAA"/>
    <property type="match status" value="1"/>
</dbReference>
<keyword evidence="3" id="KW-0547">Nucleotide-binding</keyword>
<dbReference type="GO" id="GO:0005524">
    <property type="term" value="F:ATP binding"/>
    <property type="evidence" value="ECO:0007669"/>
    <property type="project" value="UniProtKB-KW"/>
</dbReference>
<feature type="transmembrane region" description="Helical" evidence="7">
    <location>
        <begin position="271"/>
        <end position="288"/>
    </location>
</feature>
<dbReference type="EMBL" id="QVLU01000002">
    <property type="protein sequence ID" value="RGE73956.1"/>
    <property type="molecule type" value="Genomic_DNA"/>
</dbReference>
<keyword evidence="4 11" id="KW-0067">ATP-binding</keyword>
<dbReference type="InterPro" id="IPR036640">
    <property type="entry name" value="ABC1_TM_sf"/>
</dbReference>
<name>A0A3E3J3Q1_9FIRM</name>
<dbReference type="OrthoDB" id="9770415at2"/>
<feature type="domain" description="ABC transmembrane type-1" evidence="9">
    <location>
        <begin position="23"/>
        <end position="306"/>
    </location>
</feature>
<dbReference type="GeneID" id="97986006"/>
<feature type="transmembrane region" description="Helical" evidence="7">
    <location>
        <begin position="243"/>
        <end position="264"/>
    </location>
</feature>
<evidence type="ECO:0000313" key="10">
    <source>
        <dbReference type="EMBL" id="RGE64183.1"/>
    </source>
</evidence>
<evidence type="ECO:0000256" key="7">
    <source>
        <dbReference type="SAM" id="Phobius"/>
    </source>
</evidence>
<dbReference type="GO" id="GO:0005886">
    <property type="term" value="C:plasma membrane"/>
    <property type="evidence" value="ECO:0007669"/>
    <property type="project" value="UniProtKB-SubCell"/>
</dbReference>
<reference evidence="12 13" key="1">
    <citation type="submission" date="2018-08" db="EMBL/GenBank/DDBJ databases">
        <title>A genome reference for cultivated species of the human gut microbiota.</title>
        <authorList>
            <person name="Zou Y."/>
            <person name="Xue W."/>
            <person name="Luo G."/>
        </authorList>
    </citation>
    <scope>NUCLEOTIDE SEQUENCE [LARGE SCALE GENOMIC DNA]</scope>
    <source>
        <strain evidence="11 13">AF26-4BH</strain>
        <strain evidence="10 12">TF05-5AC</strain>
    </source>
</reference>
<gene>
    <name evidence="11" type="ORF">DWY69_02375</name>
    <name evidence="10" type="ORF">DXC51_03675</name>
</gene>
<feature type="domain" description="ABC transporter" evidence="8">
    <location>
        <begin position="359"/>
        <end position="576"/>
    </location>
</feature>
<dbReference type="Pfam" id="PF00005">
    <property type="entry name" value="ABC_tran"/>
    <property type="match status" value="1"/>
</dbReference>
<keyword evidence="6 7" id="KW-0472">Membrane</keyword>
<dbReference type="InterPro" id="IPR011527">
    <property type="entry name" value="ABC1_TM_dom"/>
</dbReference>
<dbReference type="PROSITE" id="PS50929">
    <property type="entry name" value="ABC_TM1F"/>
    <property type="match status" value="1"/>
</dbReference>
<keyword evidence="12" id="KW-1185">Reference proteome</keyword>
<comment type="caution">
    <text evidence="11">The sequence shown here is derived from an EMBL/GenBank/DDBJ whole genome shotgun (WGS) entry which is preliminary data.</text>
</comment>
<evidence type="ECO:0000256" key="6">
    <source>
        <dbReference type="ARBA" id="ARBA00023136"/>
    </source>
</evidence>
<evidence type="ECO:0000256" key="5">
    <source>
        <dbReference type="ARBA" id="ARBA00022989"/>
    </source>
</evidence>
<dbReference type="Gene3D" id="3.40.50.300">
    <property type="entry name" value="P-loop containing nucleotide triphosphate hydrolases"/>
    <property type="match status" value="1"/>
</dbReference>
<dbReference type="InterPro" id="IPR027417">
    <property type="entry name" value="P-loop_NTPase"/>
</dbReference>
<evidence type="ECO:0000256" key="2">
    <source>
        <dbReference type="ARBA" id="ARBA00022692"/>
    </source>
</evidence>
<evidence type="ECO:0000256" key="3">
    <source>
        <dbReference type="ARBA" id="ARBA00022741"/>
    </source>
</evidence>
<feature type="transmembrane region" description="Helical" evidence="7">
    <location>
        <begin position="160"/>
        <end position="178"/>
    </location>
</feature>
<dbReference type="EMBL" id="QVLV01000002">
    <property type="protein sequence ID" value="RGE64183.1"/>
    <property type="molecule type" value="Genomic_DNA"/>
</dbReference>
<sequence>MKHKSPVFSSALVTIREHPLLSAGLLFTIAGATILGILPPLVLETLINRLTEGRTFSTFLVFSYFFLLTAAGLFDASKESLITVFGQKITRGLRHEMCAKLSRLPAAYFQKYEPGVTASRFVNDVDTVEALFTSGIIGMAADLCKVISILAVIFVKSKGLGILMMLVTPLLYALTRLFQKRMLSAQLVNRAAVGRANNHVPETIKNIRMIRSFHKEAFMEKKYGSYIQQSYHAVEKANFYDAVYSPIVITISSVLIAVMMIFAAKGGAMQAFFGMSAGTAVAVIAYVGKVFEPLESIGMEIQNIQSAVAGVYRINEFLREEERKMPPEDIELPKLRNIQNSYSAHFGAPPGAGTNMPAAELDKVSFGYEREQEILHDVDLTVMPGENVTLIGRTGAGKSTIFKLLLGLYRPWSGRIRIFGMDADQIPDRQKRKLFGYVEQSFPVIPGTIADQITLKSPDISAEQIEKALKTAGLWESVNALEKGWDTPYKPGLFSQGQLQLLSIARAVAAEPAILLLDEITANLDSVTEKKVLAALQEASKRRTVISISHRLYQQAGGRRFRVDGKKGGWEGEDMLN</sequence>
<evidence type="ECO:0000313" key="13">
    <source>
        <dbReference type="Proteomes" id="UP000261166"/>
    </source>
</evidence>
<dbReference type="PANTHER" id="PTHR43394:SF1">
    <property type="entry name" value="ATP-BINDING CASSETTE SUB-FAMILY B MEMBER 10, MITOCHONDRIAL"/>
    <property type="match status" value="1"/>
</dbReference>
<evidence type="ECO:0000256" key="4">
    <source>
        <dbReference type="ARBA" id="ARBA00022840"/>
    </source>
</evidence>
<dbReference type="InterPro" id="IPR003593">
    <property type="entry name" value="AAA+_ATPase"/>
</dbReference>
<evidence type="ECO:0000256" key="1">
    <source>
        <dbReference type="ARBA" id="ARBA00004651"/>
    </source>
</evidence>
<evidence type="ECO:0000259" key="8">
    <source>
        <dbReference type="PROSITE" id="PS50893"/>
    </source>
</evidence>
<feature type="transmembrane region" description="Helical" evidence="7">
    <location>
        <begin position="55"/>
        <end position="74"/>
    </location>
</feature>
<dbReference type="AlphaFoldDB" id="A0A3E3J3Q1"/>
<dbReference type="RefSeq" id="WP_117530524.1">
    <property type="nucleotide sequence ID" value="NZ_JBKUNB010000011.1"/>
</dbReference>
<dbReference type="PROSITE" id="PS50893">
    <property type="entry name" value="ABC_TRANSPORTER_2"/>
    <property type="match status" value="1"/>
</dbReference>
<dbReference type="Pfam" id="PF00664">
    <property type="entry name" value="ABC_membrane"/>
    <property type="match status" value="1"/>
</dbReference>
<dbReference type="SUPFAM" id="SSF90123">
    <property type="entry name" value="ABC transporter transmembrane region"/>
    <property type="match status" value="1"/>
</dbReference>
<evidence type="ECO:0000313" key="12">
    <source>
        <dbReference type="Proteomes" id="UP000260812"/>
    </source>
</evidence>
<dbReference type="InterPro" id="IPR017871">
    <property type="entry name" value="ABC_transporter-like_CS"/>
</dbReference>
<dbReference type="GO" id="GO:0015421">
    <property type="term" value="F:ABC-type oligopeptide transporter activity"/>
    <property type="evidence" value="ECO:0007669"/>
    <property type="project" value="TreeGrafter"/>
</dbReference>
<feature type="transmembrane region" description="Helical" evidence="7">
    <location>
        <begin position="130"/>
        <end position="153"/>
    </location>
</feature>
<evidence type="ECO:0000259" key="9">
    <source>
        <dbReference type="PROSITE" id="PS50929"/>
    </source>
</evidence>
<dbReference type="PROSITE" id="PS00211">
    <property type="entry name" value="ABC_TRANSPORTER_1"/>
    <property type="match status" value="1"/>
</dbReference>
<evidence type="ECO:0000313" key="11">
    <source>
        <dbReference type="EMBL" id="RGE73956.1"/>
    </source>
</evidence>
<proteinExistence type="predicted"/>
<accession>A0A3E3J3Q1</accession>
<dbReference type="Proteomes" id="UP000260812">
    <property type="component" value="Unassembled WGS sequence"/>
</dbReference>
<dbReference type="InterPro" id="IPR003439">
    <property type="entry name" value="ABC_transporter-like_ATP-bd"/>
</dbReference>
<feature type="transmembrane region" description="Helical" evidence="7">
    <location>
        <begin position="20"/>
        <end position="43"/>
    </location>
</feature>